<feature type="binding site" evidence="11">
    <location>
        <begin position="139"/>
        <end position="140"/>
    </location>
    <ligand>
        <name>S-adenosyl-L-methionine</name>
        <dbReference type="ChEBI" id="CHEBI:59789"/>
    </ligand>
</feature>
<dbReference type="Gene3D" id="3.40.50.150">
    <property type="entry name" value="Vaccinia Virus protein VP39"/>
    <property type="match status" value="1"/>
</dbReference>
<evidence type="ECO:0000256" key="8">
    <source>
        <dbReference type="ARBA" id="ARBA00047306"/>
    </source>
</evidence>
<evidence type="ECO:0000313" key="12">
    <source>
        <dbReference type="EnsemblMetazoa" id="SCAU009534-PA"/>
    </source>
</evidence>
<keyword evidence="3" id="KW-0808">Transferase</keyword>
<evidence type="ECO:0000256" key="5">
    <source>
        <dbReference type="ARBA" id="ARBA00039112"/>
    </source>
</evidence>
<evidence type="ECO:0000256" key="1">
    <source>
        <dbReference type="ARBA" id="ARBA00009059"/>
    </source>
</evidence>
<keyword evidence="4 11" id="KW-0949">S-adenosyl-L-methionine</keyword>
<sequence>MEETREKTDTQQNGKLQDLMATTSEKEFYVKAQKYWSEVPATVNGMLGGLGYINAVDVEGSTKFLRELRIKDMHKKYALDCGAGIGRVTKNLLMPLFEKVDLVEQDPTFAERAREYCTTDMGSTLGYPKRLGEIYNVGLQEFTPSSKKYDVVWSQWVLGHLTDEDLLQFFKRLKNCLTDDGLFVMKENVTSSNKTELDEADSSVTRPLKTYEKFLKQTGYRIVKMTKQPNLPKGLYPVYMIASQPLTQNE</sequence>
<evidence type="ECO:0000256" key="2">
    <source>
        <dbReference type="ARBA" id="ARBA00022603"/>
    </source>
</evidence>
<dbReference type="Pfam" id="PF05891">
    <property type="entry name" value="Methyltransf_PK"/>
    <property type="match status" value="1"/>
</dbReference>
<feature type="binding site" evidence="11">
    <location>
        <position position="155"/>
    </location>
    <ligand>
        <name>S-adenosyl-L-methionine</name>
        <dbReference type="ChEBI" id="CHEBI:59789"/>
    </ligand>
</feature>
<evidence type="ECO:0000256" key="7">
    <source>
        <dbReference type="ARBA" id="ARBA00043129"/>
    </source>
</evidence>
<dbReference type="EC" id="2.1.1.244" evidence="5"/>
<proteinExistence type="inferred from homology"/>
<dbReference type="KEGG" id="scac:106080937"/>
<reference evidence="12" key="1">
    <citation type="submission" date="2020-05" db="UniProtKB">
        <authorList>
            <consortium name="EnsemblMetazoa"/>
        </authorList>
    </citation>
    <scope>IDENTIFICATION</scope>
    <source>
        <strain evidence="12">USDA</strain>
    </source>
</reference>
<dbReference type="Proteomes" id="UP000095300">
    <property type="component" value="Unassembled WGS sequence"/>
</dbReference>
<evidence type="ECO:0000256" key="10">
    <source>
        <dbReference type="ARBA" id="ARBA00048167"/>
    </source>
</evidence>
<dbReference type="VEuPathDB" id="VectorBase:SCAU009534"/>
<dbReference type="FunFam" id="3.40.50.150:FF:000025">
    <property type="entry name" value="N-terminal Xaa-Pro-Lys N-methyltransferase 1"/>
    <property type="match status" value="1"/>
</dbReference>
<dbReference type="PANTHER" id="PTHR12753:SF0">
    <property type="entry name" value="ALPHA N-TERMINAL PROTEIN METHYLTRANSFERASE 1"/>
    <property type="match status" value="1"/>
</dbReference>
<dbReference type="STRING" id="35570.A0A1I8PMU0"/>
<accession>A0A1I8PMU0</accession>
<feature type="binding site" evidence="11">
    <location>
        <position position="82"/>
    </location>
    <ligand>
        <name>S-adenosyl-L-methionine</name>
        <dbReference type="ChEBI" id="CHEBI:59789"/>
    </ligand>
</feature>
<dbReference type="GO" id="GO:0000179">
    <property type="term" value="F:rRNA (adenine-N6,N6-)-dimethyltransferase activity"/>
    <property type="evidence" value="ECO:0007669"/>
    <property type="project" value="InterPro"/>
</dbReference>
<evidence type="ECO:0000256" key="6">
    <source>
        <dbReference type="ARBA" id="ARBA00039449"/>
    </source>
</evidence>
<gene>
    <name evidence="12" type="primary">106080937</name>
</gene>
<protein>
    <recommendedName>
        <fullName evidence="6">Alpha N-terminal protein methyltransferase 1</fullName>
        <ecNumber evidence="5">2.1.1.244</ecNumber>
    </recommendedName>
    <alternativeName>
        <fullName evidence="7">X-Pro-Lys N-terminal protein methyltransferase 1</fullName>
    </alternativeName>
</protein>
<evidence type="ECO:0000256" key="4">
    <source>
        <dbReference type="ARBA" id="ARBA00022691"/>
    </source>
</evidence>
<evidence type="ECO:0000256" key="11">
    <source>
        <dbReference type="PIRSR" id="PIRSR016958-1"/>
    </source>
</evidence>
<dbReference type="AlphaFoldDB" id="A0A1I8PMU0"/>
<dbReference type="PROSITE" id="PS01131">
    <property type="entry name" value="RRNA_A_DIMETH"/>
    <property type="match status" value="1"/>
</dbReference>
<dbReference type="OrthoDB" id="1298661at2759"/>
<dbReference type="GO" id="GO:0005737">
    <property type="term" value="C:cytoplasm"/>
    <property type="evidence" value="ECO:0007669"/>
    <property type="project" value="TreeGrafter"/>
</dbReference>
<dbReference type="GO" id="GO:0071885">
    <property type="term" value="F:N-terminal protein N-methyltransferase activity"/>
    <property type="evidence" value="ECO:0007669"/>
    <property type="project" value="UniProtKB-EC"/>
</dbReference>
<comment type="catalytic activity">
    <reaction evidence="10">
        <text>N-terminal L-alanyl-L-prolyl-L-lysyl-[protein] + 3 S-adenosyl-L-methionine = N-terminal N,N,N-trimethyl-L-alanyl-L-prolyl-L-lysyl-[protein] + 3 S-adenosyl-L-homocysteine + 3 H(+)</text>
        <dbReference type="Rhea" id="RHEA:54712"/>
        <dbReference type="Rhea" id="RHEA-COMP:13785"/>
        <dbReference type="Rhea" id="RHEA-COMP:13971"/>
        <dbReference type="ChEBI" id="CHEBI:15378"/>
        <dbReference type="ChEBI" id="CHEBI:57856"/>
        <dbReference type="ChEBI" id="CHEBI:59789"/>
        <dbReference type="ChEBI" id="CHEBI:138057"/>
        <dbReference type="ChEBI" id="CHEBI:138315"/>
        <dbReference type="EC" id="2.1.1.244"/>
    </reaction>
</comment>
<dbReference type="CDD" id="cd02440">
    <property type="entry name" value="AdoMet_MTases"/>
    <property type="match status" value="1"/>
</dbReference>
<name>A0A1I8PMU0_STOCA</name>
<keyword evidence="13" id="KW-1185">Reference proteome</keyword>
<comment type="catalytic activity">
    <reaction evidence="9">
        <text>N-terminal L-prolyl-L-prolyl-L-lysyl-[protein] + 2 S-adenosyl-L-methionine = N-terminal N,N-dimethyl-L-prolyl-L-prolyl-L-lysyl-[protein] + 2 S-adenosyl-L-homocysteine + 2 H(+)</text>
        <dbReference type="Rhea" id="RHEA:54736"/>
        <dbReference type="Rhea" id="RHEA-COMP:13787"/>
        <dbReference type="Rhea" id="RHEA-COMP:13974"/>
        <dbReference type="ChEBI" id="CHEBI:15378"/>
        <dbReference type="ChEBI" id="CHEBI:57856"/>
        <dbReference type="ChEBI" id="CHEBI:59789"/>
        <dbReference type="ChEBI" id="CHEBI:138059"/>
        <dbReference type="ChEBI" id="CHEBI:138318"/>
        <dbReference type="EC" id="2.1.1.244"/>
    </reaction>
</comment>
<dbReference type="SUPFAM" id="SSF53335">
    <property type="entry name" value="S-adenosyl-L-methionine-dependent methyltransferases"/>
    <property type="match status" value="1"/>
</dbReference>
<organism evidence="12 13">
    <name type="scientific">Stomoxys calcitrans</name>
    <name type="common">Stable fly</name>
    <name type="synonym">Conops calcitrans</name>
    <dbReference type="NCBI Taxonomy" id="35570"/>
    <lineage>
        <taxon>Eukaryota</taxon>
        <taxon>Metazoa</taxon>
        <taxon>Ecdysozoa</taxon>
        <taxon>Arthropoda</taxon>
        <taxon>Hexapoda</taxon>
        <taxon>Insecta</taxon>
        <taxon>Pterygota</taxon>
        <taxon>Neoptera</taxon>
        <taxon>Endopterygota</taxon>
        <taxon>Diptera</taxon>
        <taxon>Brachycera</taxon>
        <taxon>Muscomorpha</taxon>
        <taxon>Muscoidea</taxon>
        <taxon>Muscidae</taxon>
        <taxon>Stomoxys</taxon>
    </lineage>
</organism>
<evidence type="ECO:0000256" key="9">
    <source>
        <dbReference type="ARBA" id="ARBA00047885"/>
    </source>
</evidence>
<dbReference type="InterPro" id="IPR008576">
    <property type="entry name" value="MeTrfase_NTM1"/>
</dbReference>
<keyword evidence="2" id="KW-0489">Methyltransferase</keyword>
<dbReference type="PIRSF" id="PIRSF016958">
    <property type="entry name" value="DUF858_MeTrfase_lik"/>
    <property type="match status" value="1"/>
</dbReference>
<feature type="binding site" evidence="11">
    <location>
        <position position="87"/>
    </location>
    <ligand>
        <name>S-adenosyl-L-methionine</name>
        <dbReference type="ChEBI" id="CHEBI:59789"/>
    </ligand>
</feature>
<comment type="catalytic activity">
    <reaction evidence="8">
        <text>N-terminal L-seryl-L-prolyl-L-lysyl-[protein] + 3 S-adenosyl-L-methionine = N-terminal N,N,N-trimethyl-L-seryl-L-prolyl-L-lysyl-[protein] + 3 S-adenosyl-L-homocysteine + 3 H(+)</text>
        <dbReference type="Rhea" id="RHEA:54724"/>
        <dbReference type="Rhea" id="RHEA-COMP:13789"/>
        <dbReference type="Rhea" id="RHEA-COMP:13973"/>
        <dbReference type="ChEBI" id="CHEBI:15378"/>
        <dbReference type="ChEBI" id="CHEBI:57856"/>
        <dbReference type="ChEBI" id="CHEBI:59789"/>
        <dbReference type="ChEBI" id="CHEBI:138061"/>
        <dbReference type="ChEBI" id="CHEBI:138317"/>
        <dbReference type="EC" id="2.1.1.244"/>
    </reaction>
</comment>
<dbReference type="InterPro" id="IPR020596">
    <property type="entry name" value="rRNA_Ade_Mease_Trfase_CS"/>
</dbReference>
<dbReference type="PANTHER" id="PTHR12753">
    <property type="entry name" value="AD-003 - RELATED"/>
    <property type="match status" value="1"/>
</dbReference>
<dbReference type="InterPro" id="IPR029063">
    <property type="entry name" value="SAM-dependent_MTases_sf"/>
</dbReference>
<evidence type="ECO:0000256" key="3">
    <source>
        <dbReference type="ARBA" id="ARBA00022679"/>
    </source>
</evidence>
<comment type="similarity">
    <text evidence="1">Belongs to the methyltransferase superfamily. NTM1 family.</text>
</comment>
<evidence type="ECO:0000313" key="13">
    <source>
        <dbReference type="Proteomes" id="UP000095300"/>
    </source>
</evidence>
<dbReference type="EnsemblMetazoa" id="SCAU009534-RA">
    <property type="protein sequence ID" value="SCAU009534-PA"/>
    <property type="gene ID" value="SCAU009534"/>
</dbReference>